<dbReference type="PROSITE" id="PS01129">
    <property type="entry name" value="PSI_RLU"/>
    <property type="match status" value="1"/>
</dbReference>
<evidence type="ECO:0000256" key="17">
    <source>
        <dbReference type="ARBA" id="ARBA00072682"/>
    </source>
</evidence>
<dbReference type="InterPro" id="IPR020103">
    <property type="entry name" value="PsdUridine_synth_cat_dom_sf"/>
</dbReference>
<dbReference type="GO" id="GO:0009982">
    <property type="term" value="F:pseudouridine synthase activity"/>
    <property type="evidence" value="ECO:0007669"/>
    <property type="project" value="InterPro"/>
</dbReference>
<dbReference type="CDD" id="cd02440">
    <property type="entry name" value="AdoMet_MTases"/>
    <property type="match status" value="1"/>
</dbReference>
<organism evidence="22 23">
    <name type="scientific">Limosa lapponica baueri</name>
    <dbReference type="NCBI Taxonomy" id="1758121"/>
    <lineage>
        <taxon>Eukaryota</taxon>
        <taxon>Metazoa</taxon>
        <taxon>Chordata</taxon>
        <taxon>Craniata</taxon>
        <taxon>Vertebrata</taxon>
        <taxon>Euteleostomi</taxon>
        <taxon>Archelosauria</taxon>
        <taxon>Archosauria</taxon>
        <taxon>Dinosauria</taxon>
        <taxon>Saurischia</taxon>
        <taxon>Theropoda</taxon>
        <taxon>Coelurosauria</taxon>
        <taxon>Aves</taxon>
        <taxon>Neognathae</taxon>
        <taxon>Neoaves</taxon>
        <taxon>Charadriiformes</taxon>
        <taxon>Scolopacidae</taxon>
        <taxon>Limosa</taxon>
    </lineage>
</organism>
<dbReference type="PANTHER" id="PTHR11579:SF19">
    <property type="entry name" value="PROTEIN-L-ISOASPARTATE O-METHYLTRANSFERASE"/>
    <property type="match status" value="1"/>
</dbReference>
<dbReference type="CDD" id="cd21853">
    <property type="entry name" value="KNL1_NTD"/>
    <property type="match status" value="1"/>
</dbReference>
<dbReference type="NCBIfam" id="TIGR00005">
    <property type="entry name" value="rluA_subfam"/>
    <property type="match status" value="1"/>
</dbReference>
<feature type="compositionally biased region" description="Polar residues" evidence="20">
    <location>
        <begin position="764"/>
        <end position="774"/>
    </location>
</feature>
<comment type="catalytic activity">
    <reaction evidence="13">
        <text>[protein]-L-isoaspartate + S-adenosyl-L-methionine = [protein]-L-isoaspartate alpha-methyl ester + S-adenosyl-L-homocysteine</text>
        <dbReference type="Rhea" id="RHEA:12705"/>
        <dbReference type="Rhea" id="RHEA-COMP:12143"/>
        <dbReference type="Rhea" id="RHEA-COMP:12144"/>
        <dbReference type="ChEBI" id="CHEBI:57856"/>
        <dbReference type="ChEBI" id="CHEBI:59789"/>
        <dbReference type="ChEBI" id="CHEBI:90596"/>
        <dbReference type="ChEBI" id="CHEBI:90598"/>
        <dbReference type="EC" id="2.1.1.77"/>
    </reaction>
    <physiologicalReaction direction="left-to-right" evidence="13">
        <dbReference type="Rhea" id="RHEA:12706"/>
    </physiologicalReaction>
</comment>
<feature type="compositionally biased region" description="Low complexity" evidence="20">
    <location>
        <begin position="1027"/>
        <end position="1040"/>
    </location>
</feature>
<evidence type="ECO:0000256" key="7">
    <source>
        <dbReference type="ARBA" id="ARBA00022664"/>
    </source>
</evidence>
<gene>
    <name evidence="22" type="ORF">llap_14291</name>
</gene>
<keyword evidence="5" id="KW-0597">Phosphoprotein</keyword>
<evidence type="ECO:0000256" key="11">
    <source>
        <dbReference type="ARBA" id="ARBA00031323"/>
    </source>
</evidence>
<dbReference type="EC" id="2.1.1.77" evidence="4"/>
<dbReference type="InterPro" id="IPR006145">
    <property type="entry name" value="PsdUridine_synth_RsuA/RluA"/>
</dbReference>
<dbReference type="GO" id="GO:0032259">
    <property type="term" value="P:methylation"/>
    <property type="evidence" value="ECO:0007669"/>
    <property type="project" value="UniProtKB-KW"/>
</dbReference>
<evidence type="ECO:0000256" key="12">
    <source>
        <dbReference type="ARBA" id="ARBA00031350"/>
    </source>
</evidence>
<dbReference type="CDD" id="cd02557">
    <property type="entry name" value="PseudoU_synth_ScRIB2"/>
    <property type="match status" value="1"/>
</dbReference>
<evidence type="ECO:0000259" key="21">
    <source>
        <dbReference type="Pfam" id="PF00849"/>
    </source>
</evidence>
<evidence type="ECO:0000256" key="15">
    <source>
        <dbReference type="ARBA" id="ARBA00042126"/>
    </source>
</evidence>
<evidence type="ECO:0000256" key="10">
    <source>
        <dbReference type="ARBA" id="ARBA00023235"/>
    </source>
</evidence>
<dbReference type="FunFam" id="3.40.50.150:FF:000027">
    <property type="entry name" value="Protein-L-isoaspartate O-methyltransferase"/>
    <property type="match status" value="1"/>
</dbReference>
<keyword evidence="10" id="KW-0413">Isomerase</keyword>
<dbReference type="Gene3D" id="3.40.50.150">
    <property type="entry name" value="Vaccinia Virus protein VP39"/>
    <property type="match status" value="1"/>
</dbReference>
<keyword evidence="7" id="KW-0507">mRNA processing</keyword>
<dbReference type="PROSITE" id="PS01279">
    <property type="entry name" value="PCMT"/>
    <property type="match status" value="1"/>
</dbReference>
<dbReference type="Gene3D" id="3.30.2350.10">
    <property type="entry name" value="Pseudouridine synthase"/>
    <property type="match status" value="1"/>
</dbReference>
<evidence type="ECO:0000256" key="14">
    <source>
        <dbReference type="ARBA" id="ARBA00040923"/>
    </source>
</evidence>
<dbReference type="GO" id="GO:0004719">
    <property type="term" value="F:protein-L-isoaspartate (D-aspartate) O-methyltransferase activity"/>
    <property type="evidence" value="ECO:0007669"/>
    <property type="project" value="UniProtKB-EC"/>
</dbReference>
<evidence type="ECO:0000256" key="13">
    <source>
        <dbReference type="ARBA" id="ARBA00035815"/>
    </source>
</evidence>
<dbReference type="Pfam" id="PF19221">
    <property type="entry name" value="MELT"/>
    <property type="match status" value="3"/>
</dbReference>
<feature type="region of interest" description="Disordered" evidence="20">
    <location>
        <begin position="957"/>
        <end position="1006"/>
    </location>
</feature>
<keyword evidence="9" id="KW-0949">S-adenosyl-L-methionine</keyword>
<keyword evidence="8" id="KW-0808">Transferase</keyword>
<dbReference type="GO" id="GO:0005737">
    <property type="term" value="C:cytoplasm"/>
    <property type="evidence" value="ECO:0007669"/>
    <property type="project" value="TreeGrafter"/>
</dbReference>
<feature type="domain" description="Pseudouridine synthase RsuA/RluA-like" evidence="21">
    <location>
        <begin position="203"/>
        <end position="348"/>
    </location>
</feature>
<feature type="compositionally biased region" description="Basic and acidic residues" evidence="20">
    <location>
        <begin position="1065"/>
        <end position="1085"/>
    </location>
</feature>
<dbReference type="Pfam" id="PF00849">
    <property type="entry name" value="PseudoU_synth_2"/>
    <property type="match status" value="1"/>
</dbReference>
<dbReference type="Proteomes" id="UP000233556">
    <property type="component" value="Unassembled WGS sequence"/>
</dbReference>
<comment type="similarity">
    <text evidence="3">Belongs to the pseudouridine synthase RluA family.</text>
</comment>
<dbReference type="InterPro" id="IPR006225">
    <property type="entry name" value="PsdUridine_synth_RluC/D"/>
</dbReference>
<dbReference type="Pfam" id="PF01135">
    <property type="entry name" value="PCMT"/>
    <property type="match status" value="1"/>
</dbReference>
<protein>
    <recommendedName>
        <fullName evidence="14">Protein-L-isoaspartate(D-aspartate) O-methyltransferase</fullName>
        <ecNumber evidence="4">2.1.1.77</ecNumber>
    </recommendedName>
    <alternativeName>
        <fullName evidence="12">L-isoaspartyl protein carboxyl methyltransferase</fullName>
    </alternativeName>
    <alternativeName>
        <fullName evidence="15">Protein L-isoaspartyl/D-aspartyl methyltransferase</fullName>
    </alternativeName>
    <alternativeName>
        <fullName evidence="11">Protein-beta-aspartate methyltransferase</fullName>
    </alternativeName>
    <alternativeName>
        <fullName evidence="17">Pseudouridylate synthase RPUSD2</fullName>
    </alternativeName>
    <alternativeName>
        <fullName evidence="18">RNA pseudouridylate synthase domain-containing protein 2</fullName>
    </alternativeName>
</protein>
<evidence type="ECO:0000256" key="19">
    <source>
        <dbReference type="PIRSR" id="PIRSR606225-1"/>
    </source>
</evidence>
<evidence type="ECO:0000256" key="3">
    <source>
        <dbReference type="ARBA" id="ARBA00010876"/>
    </source>
</evidence>
<dbReference type="NCBIfam" id="TIGR00080">
    <property type="entry name" value="pimt"/>
    <property type="match status" value="1"/>
</dbReference>
<evidence type="ECO:0000256" key="18">
    <source>
        <dbReference type="ARBA" id="ARBA00080257"/>
    </source>
</evidence>
<dbReference type="FunFam" id="3.30.2350.10:FF:000010">
    <property type="entry name" value="RNA pseudouridine synthase domain-containing 2"/>
    <property type="match status" value="1"/>
</dbReference>
<feature type="region of interest" description="Disordered" evidence="20">
    <location>
        <begin position="764"/>
        <end position="879"/>
    </location>
</feature>
<feature type="active site" evidence="19">
    <location>
        <position position="245"/>
    </location>
</feature>
<dbReference type="GO" id="GO:0003723">
    <property type="term" value="F:RNA binding"/>
    <property type="evidence" value="ECO:0007669"/>
    <property type="project" value="InterPro"/>
</dbReference>
<dbReference type="InterPro" id="IPR000682">
    <property type="entry name" value="PCMT"/>
</dbReference>
<reference evidence="23" key="2">
    <citation type="submission" date="2017-12" db="EMBL/GenBank/DDBJ databases">
        <title>Genome sequence of the Bar-tailed Godwit (Limosa lapponica baueri).</title>
        <authorList>
            <person name="Lima N.C.B."/>
            <person name="Parody-Merino A.M."/>
            <person name="Battley P.F."/>
            <person name="Fidler A.E."/>
            <person name="Prosdocimi F."/>
        </authorList>
    </citation>
    <scope>NUCLEOTIDE SEQUENCE [LARGE SCALE GENOMIC DNA]</scope>
</reference>
<evidence type="ECO:0000256" key="5">
    <source>
        <dbReference type="ARBA" id="ARBA00022553"/>
    </source>
</evidence>
<reference evidence="23" key="1">
    <citation type="submission" date="2017-11" db="EMBL/GenBank/DDBJ databases">
        <authorList>
            <person name="Lima N.C."/>
            <person name="Parody-Merino A.M."/>
            <person name="Battley P.F."/>
            <person name="Fidler A.E."/>
            <person name="Prosdocimi F."/>
        </authorList>
    </citation>
    <scope>NUCLEOTIDE SEQUENCE [LARGE SCALE GENOMIC DNA]</scope>
</reference>
<name>A0A2I0TNU7_LIMLA</name>
<sequence length="1134" mass="125067">MDSPQSIGYKATISAPHMHAHALELLKDQLVEGAKALDVGSGSGYLTACFARMMGPTGKAVGVEHIKELVHESIRNVQEDDPTLLSSGRVKLVVGDGRQGYPEEAPYDAIHVGAAAATVPKELLNELKPGGRLILPVGPEGANQVLMQYDKTSDGQIVETQLMGVIYVPLTDKEKQWPRNTVHRHEPPVTAQPIQILVEDDEVVVVDKPSSLPVHPCGRFRHNTVIFILGKEHDLKELHTIHRLDRMTSGVLMFAKTAEVSKRIDEQVRERQLEKEYVCRVVGEFPEHEVVCEEPILVVSYKVGVCRVDPKGKFCKTIFQRLSYNGKTSVVKCLPRTGRTHQIRVHLQYLGHPIVNDPIYNMEAWGPHRGKGGKIDKTDEELLKALILKAPRNPLDDLGNGNELTQDINIERRRKNSRRVSFANTINCRVFESDLKNNTAERESTEFSFFSDPANHSCPSFEQKEDATTVKKINFNEFLMSLKSNEKAPDPIGGPEKENVFFVPSQVSEDTARASGELGSDVKAVFSGGCEAPLEQFLIGNQNKKPVTVEDRGDPAMLRTVKHEPSRMSTIPGSVSSETVFRDVIYSDSTKEMNSSHHKAFEKPVHTNPLLTENRHPAHDERMERVTQDHRTTSVDPGEKTVLFSGEDMDLTKTCVVKDDGKNNRSTSLSVNEQEEMEITKCHPVVIDDQSNGTTADAKQMHCKMIPRKSQNNNVSEGDQTMDITKTHTAAFDVAPINTVRDYENNDNHNTDMSKQLQNQTFLFSGGDITSRTPATERGDLKMTTKKQTVTPLAPSGSEESGDLVSGVSHPIQQPDSVKASPDGCSTQGNQVLKDDSSGCEDLGTDSGSAGASLGPASNKEPKENEGLPTEGETPPKDFQINSEQTKQLLLPKSIQPEDTLKLGKNTVNEPNDLFYNKEQENPGLGSGAAPIDANFGMALKDKYQGLNVPLGIFQPKLPSRRNPSVSSVQGINAKSADKGEALVPEGNVKTGEAPGTSTSSRQNFSPSQFIAEEFFPVCLEEMDSSESVSSELVESASDEISQNQISPNEENQSEETKTCNNTKRALEEDKEDLQSAKKVKRDENLDGEASQDLQCAVSSPPTPEDLLYSQYIYRPKLRIYEEDCQALSQRIDE</sequence>
<feature type="compositionally biased region" description="Polar residues" evidence="20">
    <location>
        <begin position="996"/>
        <end position="1006"/>
    </location>
</feature>
<evidence type="ECO:0000313" key="22">
    <source>
        <dbReference type="EMBL" id="PKU35403.1"/>
    </source>
</evidence>
<dbReference type="OrthoDB" id="424794at2759"/>
<evidence type="ECO:0000256" key="1">
    <source>
        <dbReference type="ARBA" id="ARBA00001166"/>
    </source>
</evidence>
<evidence type="ECO:0000256" key="16">
    <source>
        <dbReference type="ARBA" id="ARBA00057241"/>
    </source>
</evidence>
<dbReference type="InterPro" id="IPR029063">
    <property type="entry name" value="SAM-dependent_MTases_sf"/>
</dbReference>
<feature type="compositionally biased region" description="Low complexity" evidence="20">
    <location>
        <begin position="847"/>
        <end position="858"/>
    </location>
</feature>
<dbReference type="SUPFAM" id="SSF53335">
    <property type="entry name" value="S-adenosyl-L-methionine-dependent methyltransferases"/>
    <property type="match status" value="1"/>
</dbReference>
<feature type="compositionally biased region" description="Polar residues" evidence="20">
    <location>
        <begin position="1041"/>
        <end position="1051"/>
    </location>
</feature>
<dbReference type="InterPro" id="IPR043651">
    <property type="entry name" value="KNL1_MELT_rpt"/>
</dbReference>
<comment type="function">
    <text evidence="16">Pseudouridine synthase that catalyzes pseudouridylation of mRNAs.</text>
</comment>
<evidence type="ECO:0000256" key="6">
    <source>
        <dbReference type="ARBA" id="ARBA00022603"/>
    </source>
</evidence>
<dbReference type="GO" id="GO:0006397">
    <property type="term" value="P:mRNA processing"/>
    <property type="evidence" value="ECO:0007669"/>
    <property type="project" value="UniProtKB-KW"/>
</dbReference>
<evidence type="ECO:0000256" key="9">
    <source>
        <dbReference type="ARBA" id="ARBA00022691"/>
    </source>
</evidence>
<evidence type="ECO:0000313" key="23">
    <source>
        <dbReference type="Proteomes" id="UP000233556"/>
    </source>
</evidence>
<dbReference type="AlphaFoldDB" id="A0A2I0TNU7"/>
<dbReference type="SUPFAM" id="SSF55120">
    <property type="entry name" value="Pseudouridine synthase"/>
    <property type="match status" value="1"/>
</dbReference>
<evidence type="ECO:0000256" key="8">
    <source>
        <dbReference type="ARBA" id="ARBA00022679"/>
    </source>
</evidence>
<dbReference type="PANTHER" id="PTHR11579">
    <property type="entry name" value="PROTEIN-L-ISOASPARTATE O-METHYLTRANSFERASE"/>
    <property type="match status" value="1"/>
</dbReference>
<accession>A0A2I0TNU7</accession>
<comment type="similarity">
    <text evidence="2">Belongs to the methyltransferase superfamily. L-isoaspartyl/D-aspartyl protein methyltransferase family.</text>
</comment>
<keyword evidence="23" id="KW-1185">Reference proteome</keyword>
<dbReference type="InterPro" id="IPR006224">
    <property type="entry name" value="PsdUridine_synth_RluA-like_CS"/>
</dbReference>
<feature type="compositionally biased region" description="Polar residues" evidence="20">
    <location>
        <begin position="962"/>
        <end position="973"/>
    </location>
</feature>
<evidence type="ECO:0000256" key="20">
    <source>
        <dbReference type="SAM" id="MobiDB-lite"/>
    </source>
</evidence>
<dbReference type="GO" id="GO:0051301">
    <property type="term" value="P:cell division"/>
    <property type="evidence" value="ECO:0007669"/>
    <property type="project" value="InterPro"/>
</dbReference>
<dbReference type="GO" id="GO:0001522">
    <property type="term" value="P:pseudouridine synthesis"/>
    <property type="evidence" value="ECO:0007669"/>
    <property type="project" value="InterPro"/>
</dbReference>
<dbReference type="EMBL" id="KZ508287">
    <property type="protein sequence ID" value="PKU35403.1"/>
    <property type="molecule type" value="Genomic_DNA"/>
</dbReference>
<evidence type="ECO:0000256" key="2">
    <source>
        <dbReference type="ARBA" id="ARBA00005369"/>
    </source>
</evidence>
<evidence type="ECO:0000256" key="4">
    <source>
        <dbReference type="ARBA" id="ARBA00011890"/>
    </source>
</evidence>
<comment type="catalytic activity">
    <reaction evidence="1">
        <text>a uridine in mRNA = a pseudouridine in mRNA</text>
        <dbReference type="Rhea" id="RHEA:56644"/>
        <dbReference type="Rhea" id="RHEA-COMP:14658"/>
        <dbReference type="Rhea" id="RHEA-COMP:14659"/>
        <dbReference type="ChEBI" id="CHEBI:65314"/>
        <dbReference type="ChEBI" id="CHEBI:65315"/>
    </reaction>
</comment>
<feature type="region of interest" description="Disordered" evidence="20">
    <location>
        <begin position="1027"/>
        <end position="1104"/>
    </location>
</feature>
<keyword evidence="6" id="KW-0489">Methyltransferase</keyword>
<proteinExistence type="inferred from homology"/>